<dbReference type="Gene3D" id="3.30.980.10">
    <property type="entry name" value="Threonyl-trna Synthetase, Chain A, domain 2"/>
    <property type="match status" value="1"/>
</dbReference>
<dbReference type="GO" id="GO:0005739">
    <property type="term" value="C:mitochondrion"/>
    <property type="evidence" value="ECO:0007669"/>
    <property type="project" value="TreeGrafter"/>
</dbReference>
<dbReference type="Gene3D" id="3.30.930.10">
    <property type="entry name" value="Bira Bifunctional Protein, Domain 2"/>
    <property type="match status" value="1"/>
</dbReference>
<keyword evidence="3" id="KW-0820">tRNA-binding</keyword>
<evidence type="ECO:0000313" key="15">
    <source>
        <dbReference type="EMBL" id="CAH1402670.1"/>
    </source>
</evidence>
<dbReference type="Proteomes" id="UP001152798">
    <property type="component" value="Chromosome 5"/>
</dbReference>
<evidence type="ECO:0000256" key="1">
    <source>
        <dbReference type="ARBA" id="ARBA00008226"/>
    </source>
</evidence>
<keyword evidence="11" id="KW-0030">Aminoacyl-tRNA synthetase</keyword>
<dbReference type="PANTHER" id="PTHR11777:SF9">
    <property type="entry name" value="ALANINE--TRNA LIGASE, CYTOPLASMIC"/>
    <property type="match status" value="1"/>
</dbReference>
<dbReference type="InterPro" id="IPR002318">
    <property type="entry name" value="Ala-tRNA-lgiase_IIc"/>
</dbReference>
<evidence type="ECO:0000256" key="12">
    <source>
        <dbReference type="ARBA" id="ARBA00032577"/>
    </source>
</evidence>
<dbReference type="SUPFAM" id="SSF101353">
    <property type="entry name" value="Putative anticodon-binding domain of alanyl-tRNA synthetase (AlaRS)"/>
    <property type="match status" value="1"/>
</dbReference>
<keyword evidence="8" id="KW-0067">ATP-binding</keyword>
<dbReference type="GO" id="GO:0005524">
    <property type="term" value="F:ATP binding"/>
    <property type="evidence" value="ECO:0007669"/>
    <property type="project" value="UniProtKB-KW"/>
</dbReference>
<evidence type="ECO:0000256" key="8">
    <source>
        <dbReference type="ARBA" id="ARBA00022840"/>
    </source>
</evidence>
<proteinExistence type="inferred from homology"/>
<evidence type="ECO:0000256" key="5">
    <source>
        <dbReference type="ARBA" id="ARBA00022723"/>
    </source>
</evidence>
<dbReference type="GO" id="GO:0006419">
    <property type="term" value="P:alanyl-tRNA aminoacylation"/>
    <property type="evidence" value="ECO:0007669"/>
    <property type="project" value="InterPro"/>
</dbReference>
<sequence length="979" mass="111440">MYKLKFNLRHCNVFNIDKMSRKYYSILSTNTIRKTFIDYFASENHCYIKSSPVKPFNDPSLEFVNAGMNQFKNVFLGLEGIPVAKACNSQKCIRVGGKHNDLDSVGKDTYHHTFFEMLGNWSFNDYFKKEACKLAWNLITSKPYSIDPNRLYVTYFKGDDSLNLLPDLETKEIWLEIGVPKHRILPFGLKENFWEMGLHGPCGPCTEIHYDHLGSASRPHLVNKDSADLTELWNNVFVQFNRLEDGTLIPLEKHFVDTGMGLERLVALLQGKSSNYDTDSFVPYFDAIAKISGFSKYSGKFGFEDEKGLDTAYRILADHSRMVSVAIADNVFPDESHGLRRVIRKGILTAEKFSPGNGVSLMVELSKVAGESFSHIFPEVTNNLRQIEFVLRDENELWQEIKAKVKNDWENLKKDNPYLESLSDVQSKGLISSFNELKDRKLPPKSVLPADLCLIFYDRYGLNPQVIEELARVCDYFVNIPQLQKDILILKEKNKALIHTSQKLDIPKNTLEYISNHFLPTDDSFKANYTKNSDRYIFENIRSRVQAIIKSGQCISNISSLFGSEHTVGVLLEKTNMWSSLKGGGDHGTITLFDSNNNEIGKIIVEKVFNLGGYIYHTGKVRISGNDENIPTEGLMAEISIDYDNRMCLMKNTSAAHLLSFALRSKIFCNTLSYRTSSKEFSGSFLIFGHHLQYEDIKSLEEKVNDLISAGLNIGLTRRSTNDLVGTGDLYLPPYVTPDMKSIYVFNIDDEKRFREVTIGPNVLNTKDIEPVCLVNFETRNRGRNVTISGVSDQNGEVLKNAKTAIISILKEEWDDKAKISKLNSFMMENPVPLELKPEFMSKLQELKLKIKQKQRNKKIHFIQKYALEAKEKSENCVVLFAGKEPNLMRLIQKYIDFPIMLFACNGNYFSAICRVPEGSRLSAAAWMNNVANKLGGQCTISKDSSDIFLMRPMKIDKDKLKEIIKMAELTAKKEADLL</sequence>
<comment type="catalytic activity">
    <reaction evidence="13">
        <text>tRNA(Ala) + L-alanine + ATP = L-alanyl-tRNA(Ala) + AMP + diphosphate</text>
        <dbReference type="Rhea" id="RHEA:12540"/>
        <dbReference type="Rhea" id="RHEA-COMP:9657"/>
        <dbReference type="Rhea" id="RHEA-COMP:9923"/>
        <dbReference type="ChEBI" id="CHEBI:30616"/>
        <dbReference type="ChEBI" id="CHEBI:33019"/>
        <dbReference type="ChEBI" id="CHEBI:57972"/>
        <dbReference type="ChEBI" id="CHEBI:78442"/>
        <dbReference type="ChEBI" id="CHEBI:78497"/>
        <dbReference type="ChEBI" id="CHEBI:456215"/>
        <dbReference type="EC" id="6.1.1.7"/>
    </reaction>
</comment>
<dbReference type="GO" id="GO:0000049">
    <property type="term" value="F:tRNA binding"/>
    <property type="evidence" value="ECO:0007669"/>
    <property type="project" value="UniProtKB-KW"/>
</dbReference>
<evidence type="ECO:0000256" key="10">
    <source>
        <dbReference type="ARBA" id="ARBA00022917"/>
    </source>
</evidence>
<evidence type="ECO:0000313" key="16">
    <source>
        <dbReference type="Proteomes" id="UP001152798"/>
    </source>
</evidence>
<dbReference type="EC" id="6.1.1.7" evidence="2"/>
<evidence type="ECO:0000256" key="11">
    <source>
        <dbReference type="ARBA" id="ARBA00023146"/>
    </source>
</evidence>
<dbReference type="SUPFAM" id="SSF55186">
    <property type="entry name" value="ThrRS/AlaRS common domain"/>
    <property type="match status" value="1"/>
</dbReference>
<protein>
    <recommendedName>
        <fullName evidence="2">alanine--tRNA ligase</fullName>
        <ecNumber evidence="2">6.1.1.7</ecNumber>
    </recommendedName>
    <alternativeName>
        <fullName evidence="12">Alanyl-tRNA synthetase</fullName>
    </alternativeName>
</protein>
<dbReference type="Pfam" id="PF01411">
    <property type="entry name" value="tRNA-synt_2c"/>
    <property type="match status" value="1"/>
</dbReference>
<dbReference type="GO" id="GO:0004813">
    <property type="term" value="F:alanine-tRNA ligase activity"/>
    <property type="evidence" value="ECO:0007669"/>
    <property type="project" value="UniProtKB-EC"/>
</dbReference>
<comment type="similarity">
    <text evidence="1">Belongs to the class-II aminoacyl-tRNA synthetase family.</text>
</comment>
<dbReference type="EMBL" id="OV725081">
    <property type="protein sequence ID" value="CAH1402670.1"/>
    <property type="molecule type" value="Genomic_DNA"/>
</dbReference>
<dbReference type="GO" id="GO:0002161">
    <property type="term" value="F:aminoacyl-tRNA deacylase activity"/>
    <property type="evidence" value="ECO:0007669"/>
    <property type="project" value="TreeGrafter"/>
</dbReference>
<dbReference type="OrthoDB" id="2423964at2759"/>
<keyword evidence="6" id="KW-0547">Nucleotide-binding</keyword>
<keyword evidence="7" id="KW-0862">Zinc</keyword>
<organism evidence="15 16">
    <name type="scientific">Nezara viridula</name>
    <name type="common">Southern green stink bug</name>
    <name type="synonym">Cimex viridulus</name>
    <dbReference type="NCBI Taxonomy" id="85310"/>
    <lineage>
        <taxon>Eukaryota</taxon>
        <taxon>Metazoa</taxon>
        <taxon>Ecdysozoa</taxon>
        <taxon>Arthropoda</taxon>
        <taxon>Hexapoda</taxon>
        <taxon>Insecta</taxon>
        <taxon>Pterygota</taxon>
        <taxon>Neoptera</taxon>
        <taxon>Paraneoptera</taxon>
        <taxon>Hemiptera</taxon>
        <taxon>Heteroptera</taxon>
        <taxon>Panheteroptera</taxon>
        <taxon>Pentatomomorpha</taxon>
        <taxon>Pentatomoidea</taxon>
        <taxon>Pentatomidae</taxon>
        <taxon>Pentatominae</taxon>
        <taxon>Nezara</taxon>
    </lineage>
</organism>
<dbReference type="PRINTS" id="PR00980">
    <property type="entry name" value="TRNASYNTHALA"/>
</dbReference>
<evidence type="ECO:0000256" key="6">
    <source>
        <dbReference type="ARBA" id="ARBA00022741"/>
    </source>
</evidence>
<name>A0A9P0MS71_NEZVI</name>
<keyword evidence="5" id="KW-0479">Metal-binding</keyword>
<evidence type="ECO:0000256" key="3">
    <source>
        <dbReference type="ARBA" id="ARBA00022555"/>
    </source>
</evidence>
<dbReference type="PANTHER" id="PTHR11777">
    <property type="entry name" value="ALANYL-TRNA SYNTHETASE"/>
    <property type="match status" value="1"/>
</dbReference>
<evidence type="ECO:0000259" key="14">
    <source>
        <dbReference type="PROSITE" id="PS50860"/>
    </source>
</evidence>
<evidence type="ECO:0000256" key="7">
    <source>
        <dbReference type="ARBA" id="ARBA00022833"/>
    </source>
</evidence>
<evidence type="ECO:0000256" key="2">
    <source>
        <dbReference type="ARBA" id="ARBA00013168"/>
    </source>
</evidence>
<keyword evidence="10" id="KW-0648">Protein biosynthesis</keyword>
<dbReference type="PROSITE" id="PS50860">
    <property type="entry name" value="AA_TRNA_LIGASE_II_ALA"/>
    <property type="match status" value="1"/>
</dbReference>
<reference evidence="15" key="1">
    <citation type="submission" date="2022-01" db="EMBL/GenBank/DDBJ databases">
        <authorList>
            <person name="King R."/>
        </authorList>
    </citation>
    <scope>NUCLEOTIDE SEQUENCE</scope>
</reference>
<feature type="domain" description="Alanyl-transfer RNA synthetases family profile" evidence="14">
    <location>
        <begin position="27"/>
        <end position="783"/>
    </location>
</feature>
<keyword evidence="16" id="KW-1185">Reference proteome</keyword>
<dbReference type="CDD" id="cd00673">
    <property type="entry name" value="AlaRS_core"/>
    <property type="match status" value="1"/>
</dbReference>
<keyword evidence="9" id="KW-0694">RNA-binding</keyword>
<keyword evidence="4" id="KW-0436">Ligase</keyword>
<dbReference type="InterPro" id="IPR018163">
    <property type="entry name" value="Thr/Ala-tRNA-synth_IIc_edit"/>
</dbReference>
<dbReference type="InterPro" id="IPR050058">
    <property type="entry name" value="Ala-tRNA_ligase"/>
</dbReference>
<evidence type="ECO:0000256" key="13">
    <source>
        <dbReference type="ARBA" id="ARBA00048300"/>
    </source>
</evidence>
<dbReference type="SUPFAM" id="SSF55681">
    <property type="entry name" value="Class II aaRS and biotin synthetases"/>
    <property type="match status" value="1"/>
</dbReference>
<dbReference type="InterPro" id="IPR018165">
    <property type="entry name" value="Ala-tRNA-synth_IIc_core"/>
</dbReference>
<accession>A0A9P0MS71</accession>
<evidence type="ECO:0000256" key="4">
    <source>
        <dbReference type="ARBA" id="ARBA00022598"/>
    </source>
</evidence>
<dbReference type="FunFam" id="3.30.930.10:FF:000011">
    <property type="entry name" value="Alanine--tRNA ligase, cytoplasmic"/>
    <property type="match status" value="1"/>
</dbReference>
<dbReference type="InterPro" id="IPR045864">
    <property type="entry name" value="aa-tRNA-synth_II/BPL/LPL"/>
</dbReference>
<dbReference type="GO" id="GO:0046872">
    <property type="term" value="F:metal ion binding"/>
    <property type="evidence" value="ECO:0007669"/>
    <property type="project" value="UniProtKB-KW"/>
</dbReference>
<dbReference type="InterPro" id="IPR018164">
    <property type="entry name" value="Ala-tRNA-synth_IIc_N"/>
</dbReference>
<evidence type="ECO:0000256" key="9">
    <source>
        <dbReference type="ARBA" id="ARBA00022884"/>
    </source>
</evidence>
<dbReference type="InterPro" id="IPR018162">
    <property type="entry name" value="Ala-tRNA-ligase_IIc_anticod-bd"/>
</dbReference>
<dbReference type="AlphaFoldDB" id="A0A9P0MS71"/>
<gene>
    <name evidence="15" type="ORF">NEZAVI_LOCUS11435</name>
</gene>